<dbReference type="KEGG" id="vpe:Varpa_1554"/>
<proteinExistence type="predicted"/>
<dbReference type="OrthoDB" id="9790457at2"/>
<dbReference type="HOGENOM" id="CLU_088541_1_0_4"/>
<dbReference type="STRING" id="595537.Varpa_1554"/>
<dbReference type="PANTHER" id="PTHR43861:SF6">
    <property type="entry name" value="METHYLTRANSFERASE TYPE 11"/>
    <property type="match status" value="1"/>
</dbReference>
<gene>
    <name evidence="1" type="ordered locus">Varpa_1554</name>
</gene>
<dbReference type="InterPro" id="IPR029063">
    <property type="entry name" value="SAM-dependent_MTases_sf"/>
</dbReference>
<dbReference type="GO" id="GO:0008168">
    <property type="term" value="F:methyltransferase activity"/>
    <property type="evidence" value="ECO:0007669"/>
    <property type="project" value="UniProtKB-KW"/>
</dbReference>
<dbReference type="RefSeq" id="WP_013540006.1">
    <property type="nucleotide sequence ID" value="NC_014931.1"/>
</dbReference>
<sequence>MTDFLWQDRDKKEYVYPFNPRPECLDMLRRPPTVALDIGCGSGGVGHLLRQRYPGCELWGCEFDASAAQIARQHFDKVVERDVETVDFGAQGLKTPFDLVCLFDVLEHLVNPWQLLNSLNRTIAPDAQILVSLPNASNLPLLYDALRGHWRYTNWGLLDFTHLRFFTDFDARKMFYQTGFRVLDHRWNFLGPGRDILERHKGETFPSTLSLEGLTLQVQSVADLTRLCADQNLYLLSPHRGEFRDDTEREMASNSYPPTYAFGG</sequence>
<dbReference type="Gene3D" id="3.40.50.150">
    <property type="entry name" value="Vaccinia Virus protein VP39"/>
    <property type="match status" value="1"/>
</dbReference>
<dbReference type="AlphaFoldDB" id="E6V3I5"/>
<dbReference type="CDD" id="cd02440">
    <property type="entry name" value="AdoMet_MTases"/>
    <property type="match status" value="1"/>
</dbReference>
<dbReference type="Pfam" id="PF13489">
    <property type="entry name" value="Methyltransf_23"/>
    <property type="match status" value="1"/>
</dbReference>
<dbReference type="SUPFAM" id="SSF53335">
    <property type="entry name" value="S-adenosyl-L-methionine-dependent methyltransferases"/>
    <property type="match status" value="1"/>
</dbReference>
<reference evidence="2" key="1">
    <citation type="submission" date="2010-12" db="EMBL/GenBank/DDBJ databases">
        <title>Complete sequence of Variovorax paradoxus EPS.</title>
        <authorList>
            <consortium name="US DOE Joint Genome Institute"/>
            <person name="Lucas S."/>
            <person name="Copeland A."/>
            <person name="Lapidus A."/>
            <person name="Cheng J.-F."/>
            <person name="Goodwin L."/>
            <person name="Pitluck S."/>
            <person name="Teshima H."/>
            <person name="Detter J.C."/>
            <person name="Han C."/>
            <person name="Tapia R."/>
            <person name="Land M."/>
            <person name="Hauser L."/>
            <person name="Kyrpides N."/>
            <person name="Ivanova N."/>
            <person name="Ovchinnikova G."/>
            <person name="Orwin P."/>
            <person name="Han J.-I.G."/>
            <person name="Woyke T."/>
        </authorList>
    </citation>
    <scope>NUCLEOTIDE SEQUENCE [LARGE SCALE GENOMIC DNA]</scope>
    <source>
        <strain evidence="2">EPS</strain>
    </source>
</reference>
<protein>
    <submittedName>
        <fullName evidence="1">Methyltransferase type 12</fullName>
    </submittedName>
</protein>
<reference evidence="1 2" key="2">
    <citation type="journal article" date="2013" name="Genome Announc.">
        <title>Genome of the Root-Associated Plant Growth-Promoting Bacterium Variovorax paradoxus Strain EPS.</title>
        <authorList>
            <person name="Han J.I."/>
            <person name="Spain J.C."/>
            <person name="Leadbetter J.R."/>
            <person name="Ovchinnikova G."/>
            <person name="Goodwin L.A."/>
            <person name="Han C.S."/>
            <person name="Woyke T."/>
            <person name="Davenport K.W."/>
            <person name="Orwin P.M."/>
        </authorList>
    </citation>
    <scope>NUCLEOTIDE SEQUENCE [LARGE SCALE GENOMIC DNA]</scope>
    <source>
        <strain evidence="1 2">EPS</strain>
    </source>
</reference>
<organism evidence="1 2">
    <name type="scientific">Variovorax paradoxus (strain EPS)</name>
    <dbReference type="NCBI Taxonomy" id="595537"/>
    <lineage>
        <taxon>Bacteria</taxon>
        <taxon>Pseudomonadati</taxon>
        <taxon>Pseudomonadota</taxon>
        <taxon>Betaproteobacteria</taxon>
        <taxon>Burkholderiales</taxon>
        <taxon>Comamonadaceae</taxon>
        <taxon>Variovorax</taxon>
    </lineage>
</organism>
<name>E6V3I5_VARPE</name>
<keyword evidence="1" id="KW-0489">Methyltransferase</keyword>
<keyword evidence="1" id="KW-0808">Transferase</keyword>
<dbReference type="PANTHER" id="PTHR43861">
    <property type="entry name" value="TRANS-ACONITATE 2-METHYLTRANSFERASE-RELATED"/>
    <property type="match status" value="1"/>
</dbReference>
<evidence type="ECO:0000313" key="2">
    <source>
        <dbReference type="Proteomes" id="UP000008917"/>
    </source>
</evidence>
<evidence type="ECO:0000313" key="1">
    <source>
        <dbReference type="EMBL" id="ADU35765.1"/>
    </source>
</evidence>
<dbReference type="eggNOG" id="COG2519">
    <property type="taxonomic scope" value="Bacteria"/>
</dbReference>
<dbReference type="EMBL" id="CP002417">
    <property type="protein sequence ID" value="ADU35765.1"/>
    <property type="molecule type" value="Genomic_DNA"/>
</dbReference>
<dbReference type="GO" id="GO:0032259">
    <property type="term" value="P:methylation"/>
    <property type="evidence" value="ECO:0007669"/>
    <property type="project" value="UniProtKB-KW"/>
</dbReference>
<accession>E6V3I5</accession>
<dbReference type="Proteomes" id="UP000008917">
    <property type="component" value="Chromosome"/>
</dbReference>